<accession>A0ABW1WS15</accession>
<dbReference type="PROSITE" id="PS01124">
    <property type="entry name" value="HTH_ARAC_FAMILY_2"/>
    <property type="match status" value="1"/>
</dbReference>
<evidence type="ECO:0000256" key="3">
    <source>
        <dbReference type="ARBA" id="ARBA00023163"/>
    </source>
</evidence>
<proteinExistence type="predicted"/>
<dbReference type="InterPro" id="IPR018060">
    <property type="entry name" value="HTH_AraC"/>
</dbReference>
<name>A0ABW1WS15_9HYPH</name>
<keyword evidence="3" id="KW-0804">Transcription</keyword>
<evidence type="ECO:0000313" key="5">
    <source>
        <dbReference type="EMBL" id="MFC6391074.1"/>
    </source>
</evidence>
<dbReference type="SUPFAM" id="SSF46689">
    <property type="entry name" value="Homeodomain-like"/>
    <property type="match status" value="1"/>
</dbReference>
<keyword evidence="1" id="KW-0805">Transcription regulation</keyword>
<dbReference type="EMBL" id="JBHSTT010000056">
    <property type="protein sequence ID" value="MFC6391074.1"/>
    <property type="molecule type" value="Genomic_DNA"/>
</dbReference>
<dbReference type="Pfam" id="PF12833">
    <property type="entry name" value="HTH_18"/>
    <property type="match status" value="1"/>
</dbReference>
<evidence type="ECO:0000256" key="1">
    <source>
        <dbReference type="ARBA" id="ARBA00023015"/>
    </source>
</evidence>
<dbReference type="Proteomes" id="UP001596237">
    <property type="component" value="Unassembled WGS sequence"/>
</dbReference>
<keyword evidence="2" id="KW-0238">DNA-binding</keyword>
<dbReference type="InterPro" id="IPR009057">
    <property type="entry name" value="Homeodomain-like_sf"/>
</dbReference>
<dbReference type="RefSeq" id="WP_192283143.1">
    <property type="nucleotide sequence ID" value="NZ_JBHSTT010000056.1"/>
</dbReference>
<reference evidence="6" key="1">
    <citation type="journal article" date="2019" name="Int. J. Syst. Evol. Microbiol.">
        <title>The Global Catalogue of Microorganisms (GCM) 10K type strain sequencing project: providing services to taxonomists for standard genome sequencing and annotation.</title>
        <authorList>
            <consortium name="The Broad Institute Genomics Platform"/>
            <consortium name="The Broad Institute Genome Sequencing Center for Infectious Disease"/>
            <person name="Wu L."/>
            <person name="Ma J."/>
        </authorList>
    </citation>
    <scope>NUCLEOTIDE SEQUENCE [LARGE SCALE GENOMIC DNA]</scope>
    <source>
        <strain evidence="6">CCUG 36916</strain>
    </source>
</reference>
<dbReference type="PANTHER" id="PTHR46796:SF6">
    <property type="entry name" value="ARAC SUBFAMILY"/>
    <property type="match status" value="1"/>
</dbReference>
<feature type="domain" description="HTH araC/xylS-type" evidence="4">
    <location>
        <begin position="219"/>
        <end position="321"/>
    </location>
</feature>
<dbReference type="Pfam" id="PF14525">
    <property type="entry name" value="AraC_binding_2"/>
    <property type="match status" value="1"/>
</dbReference>
<dbReference type="InterPro" id="IPR050204">
    <property type="entry name" value="AraC_XylS_family_regulators"/>
</dbReference>
<dbReference type="SMART" id="SM00342">
    <property type="entry name" value="HTH_ARAC"/>
    <property type="match status" value="1"/>
</dbReference>
<evidence type="ECO:0000313" key="6">
    <source>
        <dbReference type="Proteomes" id="UP001596237"/>
    </source>
</evidence>
<gene>
    <name evidence="5" type="ORF">ACFQDP_17275</name>
</gene>
<dbReference type="Gene3D" id="1.10.10.60">
    <property type="entry name" value="Homeodomain-like"/>
    <property type="match status" value="1"/>
</dbReference>
<comment type="caution">
    <text evidence="5">The sequence shown here is derived from an EMBL/GenBank/DDBJ whole genome shotgun (WGS) entry which is preliminary data.</text>
</comment>
<protein>
    <submittedName>
        <fullName evidence="5">AraC family transcriptional regulator</fullName>
    </submittedName>
</protein>
<evidence type="ECO:0000259" key="4">
    <source>
        <dbReference type="PROSITE" id="PS01124"/>
    </source>
</evidence>
<keyword evidence="6" id="KW-1185">Reference proteome</keyword>
<dbReference type="InterPro" id="IPR035418">
    <property type="entry name" value="AraC-bd_2"/>
</dbReference>
<sequence length="325" mass="37395">MSDEDTVKSRVLSTLEVPDSDQQSRWREFMTEVYYTLDIRCDSPLGLRGSLCESRFKDLSISAFEAQAHLVRRHVVDVRADQSDDFVLLFPVRGSFLYEQRRETASIEHGDVVVLKSSEPYSVLVSQGARNVTLKIPADRLREAVPWIDRFSAMSGFAAPEIVNLLRNLSEDMMLIQSESHRLGLQMACFDILRMLVEEGRNSIMGQRLAGTAKQTILEGVQGYIRRHFRRTDLDISAAAEHLGVSERYIQKILSDFNLSFNDMLRKHRLQEARLMITSEQFRGKLQIGQIAFLCGFANQSYFSTIYRTEFGISPREDHMYKYKN</sequence>
<evidence type="ECO:0000256" key="2">
    <source>
        <dbReference type="ARBA" id="ARBA00023125"/>
    </source>
</evidence>
<organism evidence="5 6">
    <name type="scientific">Methylorubrum zatmanii</name>
    <dbReference type="NCBI Taxonomy" id="29429"/>
    <lineage>
        <taxon>Bacteria</taxon>
        <taxon>Pseudomonadati</taxon>
        <taxon>Pseudomonadota</taxon>
        <taxon>Alphaproteobacteria</taxon>
        <taxon>Hyphomicrobiales</taxon>
        <taxon>Methylobacteriaceae</taxon>
        <taxon>Methylorubrum</taxon>
    </lineage>
</organism>
<dbReference type="PANTHER" id="PTHR46796">
    <property type="entry name" value="HTH-TYPE TRANSCRIPTIONAL ACTIVATOR RHAS-RELATED"/>
    <property type="match status" value="1"/>
</dbReference>